<dbReference type="Pfam" id="PF01169">
    <property type="entry name" value="GDT1"/>
    <property type="match status" value="2"/>
</dbReference>
<evidence type="ECO:0000256" key="5">
    <source>
        <dbReference type="ARBA" id="ARBA00023136"/>
    </source>
</evidence>
<evidence type="ECO:0000256" key="6">
    <source>
        <dbReference type="RuleBase" id="RU365102"/>
    </source>
</evidence>
<reference evidence="8" key="1">
    <citation type="submission" date="2022-04" db="EMBL/GenBank/DDBJ databases">
        <title>A functionally conserved STORR gene fusion in Papaver species that diverged 16.8 million years ago.</title>
        <authorList>
            <person name="Catania T."/>
        </authorList>
    </citation>
    <scope>NUCLEOTIDE SEQUENCE</scope>
    <source>
        <strain evidence="8">S-188037</strain>
    </source>
</reference>
<keyword evidence="9" id="KW-1185">Reference proteome</keyword>
<dbReference type="GO" id="GO:0005384">
    <property type="term" value="F:manganese ion transmembrane transporter activity"/>
    <property type="evidence" value="ECO:0007669"/>
    <property type="project" value="TreeGrafter"/>
</dbReference>
<evidence type="ECO:0000313" key="8">
    <source>
        <dbReference type="EMBL" id="KAI3960052.1"/>
    </source>
</evidence>
<feature type="transmembrane region" description="Helical" evidence="6">
    <location>
        <begin position="327"/>
        <end position="352"/>
    </location>
</feature>
<dbReference type="InterPro" id="IPR049555">
    <property type="entry name" value="GDT1-like_CS"/>
</dbReference>
<keyword evidence="4 6" id="KW-1133">Transmembrane helix</keyword>
<dbReference type="InterPro" id="IPR001727">
    <property type="entry name" value="GDT1-like"/>
</dbReference>
<comment type="similarity">
    <text evidence="2 6">Belongs to the GDT1 family.</text>
</comment>
<evidence type="ECO:0000313" key="9">
    <source>
        <dbReference type="Proteomes" id="UP001202328"/>
    </source>
</evidence>
<feature type="region of interest" description="Disordered" evidence="7">
    <location>
        <begin position="1"/>
        <end position="31"/>
    </location>
</feature>
<dbReference type="Proteomes" id="UP001202328">
    <property type="component" value="Unassembled WGS sequence"/>
</dbReference>
<evidence type="ECO:0000256" key="2">
    <source>
        <dbReference type="ARBA" id="ARBA00009190"/>
    </source>
</evidence>
<keyword evidence="3 6" id="KW-0812">Transmembrane</keyword>
<organism evidence="8 9">
    <name type="scientific">Papaver atlanticum</name>
    <dbReference type="NCBI Taxonomy" id="357466"/>
    <lineage>
        <taxon>Eukaryota</taxon>
        <taxon>Viridiplantae</taxon>
        <taxon>Streptophyta</taxon>
        <taxon>Embryophyta</taxon>
        <taxon>Tracheophyta</taxon>
        <taxon>Spermatophyta</taxon>
        <taxon>Magnoliopsida</taxon>
        <taxon>Ranunculales</taxon>
        <taxon>Papaveraceae</taxon>
        <taxon>Papaveroideae</taxon>
        <taxon>Papaver</taxon>
    </lineage>
</organism>
<dbReference type="GO" id="GO:0005794">
    <property type="term" value="C:Golgi apparatus"/>
    <property type="evidence" value="ECO:0007669"/>
    <property type="project" value="TreeGrafter"/>
</dbReference>
<evidence type="ECO:0000256" key="4">
    <source>
        <dbReference type="ARBA" id="ARBA00022989"/>
    </source>
</evidence>
<accession>A0AAD4XZ50</accession>
<comment type="caution">
    <text evidence="6">Lacks conserved residue(s) required for the propagation of feature annotation.</text>
</comment>
<dbReference type="GO" id="GO:0016020">
    <property type="term" value="C:membrane"/>
    <property type="evidence" value="ECO:0007669"/>
    <property type="project" value="UniProtKB-SubCell"/>
</dbReference>
<dbReference type="EMBL" id="JAJJMB010000948">
    <property type="protein sequence ID" value="KAI3960052.1"/>
    <property type="molecule type" value="Genomic_DNA"/>
</dbReference>
<dbReference type="PROSITE" id="PS01214">
    <property type="entry name" value="UPF0016"/>
    <property type="match status" value="1"/>
</dbReference>
<feature type="transmembrane region" description="Helical" evidence="6">
    <location>
        <begin position="359"/>
        <end position="379"/>
    </location>
</feature>
<name>A0AAD4XZ50_9MAGN</name>
<protein>
    <recommendedName>
        <fullName evidence="6">GDT1 family protein</fullName>
    </recommendedName>
</protein>
<dbReference type="GO" id="GO:0032468">
    <property type="term" value="P:Golgi calcium ion homeostasis"/>
    <property type="evidence" value="ECO:0007669"/>
    <property type="project" value="TreeGrafter"/>
</dbReference>
<dbReference type="PANTHER" id="PTHR12608">
    <property type="entry name" value="TRANSMEMBRANE PROTEIN HTP-1 RELATED"/>
    <property type="match status" value="1"/>
</dbReference>
<dbReference type="GO" id="GO:0009507">
    <property type="term" value="C:chloroplast"/>
    <property type="evidence" value="ECO:0007669"/>
    <property type="project" value="TreeGrafter"/>
</dbReference>
<comment type="caution">
    <text evidence="8">The sequence shown here is derived from an EMBL/GenBank/DDBJ whole genome shotgun (WGS) entry which is preliminary data.</text>
</comment>
<feature type="transmembrane region" description="Helical" evidence="6">
    <location>
        <begin position="128"/>
        <end position="152"/>
    </location>
</feature>
<feature type="transmembrane region" description="Helical" evidence="6">
    <location>
        <begin position="198"/>
        <end position="223"/>
    </location>
</feature>
<feature type="region of interest" description="Disordered" evidence="7">
    <location>
        <begin position="93"/>
        <end position="123"/>
    </location>
</feature>
<evidence type="ECO:0000256" key="7">
    <source>
        <dbReference type="SAM" id="MobiDB-lite"/>
    </source>
</evidence>
<dbReference type="PANTHER" id="PTHR12608:SF7">
    <property type="entry name" value="PROTEIN PAM71-HOMOLOG, CHLOROPLASTIC"/>
    <property type="match status" value="1"/>
</dbReference>
<keyword evidence="5 6" id="KW-0472">Membrane</keyword>
<comment type="subcellular location">
    <subcellularLocation>
        <location evidence="1 6">Membrane</location>
        <topology evidence="1 6">Multi-pass membrane protein</topology>
    </subcellularLocation>
</comment>
<evidence type="ECO:0000256" key="1">
    <source>
        <dbReference type="ARBA" id="ARBA00004141"/>
    </source>
</evidence>
<dbReference type="GO" id="GO:0032472">
    <property type="term" value="P:Golgi calcium ion transport"/>
    <property type="evidence" value="ECO:0007669"/>
    <property type="project" value="TreeGrafter"/>
</dbReference>
<sequence length="380" mass="40125">MRSWVVSASPSSLFSPSSTLHHRIETPRNSSSLSHHLILPNLLAEFRRNGAVTHCSSRNNLAGVASPASSVIHGGVGNLTSTRGTIRAQASNVSIGSPDYDGSKENGDKKITKSDPQSKPKFEKPPDLVPYVASISAVLVGCASLFLLIAFVNGGPSALLAAIAKSGFTAAFTLIFVSEIGDKTFFIAALLAMQYERGLVLLGSMGALSLMTVLSVIIGRVFQSVPAQFQTTLPVGEYAAVTLLMFFGLKSLKDAWDLPSKVTESSENSTELGEYMEAEELVKEKVAKRLTNPLEIIWKSFSLVFFAEWGDRSMLATIALGAAQSPWGVAGGAIAGHLLATLVAIIGGALLANYISEKLVGYLGGSLFLVFAGATLLGIF</sequence>
<dbReference type="AlphaFoldDB" id="A0AAD4XZ50"/>
<proteinExistence type="inferred from homology"/>
<feature type="compositionally biased region" description="Basic and acidic residues" evidence="7">
    <location>
        <begin position="101"/>
        <end position="123"/>
    </location>
</feature>
<evidence type="ECO:0000256" key="3">
    <source>
        <dbReference type="ARBA" id="ARBA00022692"/>
    </source>
</evidence>
<gene>
    <name evidence="8" type="ORF">MKW98_016776</name>
</gene>
<dbReference type="GO" id="GO:0015085">
    <property type="term" value="F:calcium ion transmembrane transporter activity"/>
    <property type="evidence" value="ECO:0007669"/>
    <property type="project" value="TreeGrafter"/>
</dbReference>
<feature type="compositionally biased region" description="Low complexity" evidence="7">
    <location>
        <begin position="1"/>
        <end position="18"/>
    </location>
</feature>